<gene>
    <name evidence="2" type="ORF">UT92_C0005G0001</name>
</gene>
<dbReference type="GO" id="GO:0032259">
    <property type="term" value="P:methylation"/>
    <property type="evidence" value="ECO:0007669"/>
    <property type="project" value="UniProtKB-KW"/>
</dbReference>
<organism evidence="2 3">
    <name type="scientific">Candidatus Curtissbacteria bacterium GW2011_GWA1_40_24</name>
    <dbReference type="NCBI Taxonomy" id="1618406"/>
    <lineage>
        <taxon>Bacteria</taxon>
        <taxon>Candidatus Curtissiibacteriota</taxon>
    </lineage>
</organism>
<dbReference type="InterPro" id="IPR013216">
    <property type="entry name" value="Methyltransf_11"/>
</dbReference>
<dbReference type="EMBL" id="LBYQ01000005">
    <property type="protein sequence ID" value="KKR55411.1"/>
    <property type="molecule type" value="Genomic_DNA"/>
</dbReference>
<dbReference type="SUPFAM" id="SSF53335">
    <property type="entry name" value="S-adenosyl-L-methionine-dependent methyltransferases"/>
    <property type="match status" value="1"/>
</dbReference>
<keyword evidence="2" id="KW-0489">Methyltransferase</keyword>
<evidence type="ECO:0000313" key="2">
    <source>
        <dbReference type="EMBL" id="KKR55411.1"/>
    </source>
</evidence>
<comment type="caution">
    <text evidence="2">The sequence shown here is derived from an EMBL/GenBank/DDBJ whole genome shotgun (WGS) entry which is preliminary data.</text>
</comment>
<feature type="non-terminal residue" evidence="2">
    <location>
        <position position="176"/>
    </location>
</feature>
<sequence length="176" mass="20330">MTNYFSSNYNDKSRWMSYWYQAREVVNFNPGNVLVVGKGDGLISEYFKLIGIKTTTLDIDKSLNPNVVASVLNMPFSDNEFDAVLCAQVLEHLPFEDFNKALLEIKRVTRSSTVISLPHFGPAIRIFLKIPFLPELKLSLRLPYPIKHRFKGEHYWEIGKRNYPLKLIKSEMIKSG</sequence>
<dbReference type="CDD" id="cd02440">
    <property type="entry name" value="AdoMet_MTases"/>
    <property type="match status" value="1"/>
</dbReference>
<dbReference type="Proteomes" id="UP000034489">
    <property type="component" value="Unassembled WGS sequence"/>
</dbReference>
<dbReference type="PATRIC" id="fig|1618406.3.peg.123"/>
<evidence type="ECO:0000313" key="3">
    <source>
        <dbReference type="Proteomes" id="UP000034489"/>
    </source>
</evidence>
<evidence type="ECO:0000259" key="1">
    <source>
        <dbReference type="Pfam" id="PF08241"/>
    </source>
</evidence>
<dbReference type="Pfam" id="PF08241">
    <property type="entry name" value="Methyltransf_11"/>
    <property type="match status" value="1"/>
</dbReference>
<accession>A0A0G0RZJ4</accession>
<dbReference type="AlphaFoldDB" id="A0A0G0RZJ4"/>
<feature type="domain" description="Methyltransferase type 11" evidence="1">
    <location>
        <begin position="35"/>
        <end position="112"/>
    </location>
</feature>
<dbReference type="GO" id="GO:0008757">
    <property type="term" value="F:S-adenosylmethionine-dependent methyltransferase activity"/>
    <property type="evidence" value="ECO:0007669"/>
    <property type="project" value="InterPro"/>
</dbReference>
<protein>
    <submittedName>
        <fullName evidence="2">Methyltransferase type 11</fullName>
    </submittedName>
</protein>
<dbReference type="Gene3D" id="3.40.50.150">
    <property type="entry name" value="Vaccinia Virus protein VP39"/>
    <property type="match status" value="1"/>
</dbReference>
<keyword evidence="2" id="KW-0808">Transferase</keyword>
<dbReference type="InterPro" id="IPR029063">
    <property type="entry name" value="SAM-dependent_MTases_sf"/>
</dbReference>
<name>A0A0G0RZJ4_9BACT</name>
<proteinExistence type="predicted"/>
<reference evidence="2 3" key="1">
    <citation type="journal article" date="2015" name="Nature">
        <title>rRNA introns, odd ribosomes, and small enigmatic genomes across a large radiation of phyla.</title>
        <authorList>
            <person name="Brown C.T."/>
            <person name="Hug L.A."/>
            <person name="Thomas B.C."/>
            <person name="Sharon I."/>
            <person name="Castelle C.J."/>
            <person name="Singh A."/>
            <person name="Wilkins M.J."/>
            <person name="Williams K.H."/>
            <person name="Banfield J.F."/>
        </authorList>
    </citation>
    <scope>NUCLEOTIDE SEQUENCE [LARGE SCALE GENOMIC DNA]</scope>
</reference>